<name>A0A6A6YGN1_9PEZI</name>
<feature type="region of interest" description="Disordered" evidence="1">
    <location>
        <begin position="1"/>
        <end position="35"/>
    </location>
</feature>
<evidence type="ECO:0000313" key="4">
    <source>
        <dbReference type="RefSeq" id="XP_033574702.1"/>
    </source>
</evidence>
<dbReference type="EMBL" id="MU003704">
    <property type="protein sequence ID" value="KAF2807738.1"/>
    <property type="molecule type" value="Genomic_DNA"/>
</dbReference>
<accession>A0A6A6YGN1</accession>
<evidence type="ECO:0000313" key="3">
    <source>
        <dbReference type="Proteomes" id="UP000504636"/>
    </source>
</evidence>
<organism evidence="2">
    <name type="scientific">Mytilinidion resinicola</name>
    <dbReference type="NCBI Taxonomy" id="574789"/>
    <lineage>
        <taxon>Eukaryota</taxon>
        <taxon>Fungi</taxon>
        <taxon>Dikarya</taxon>
        <taxon>Ascomycota</taxon>
        <taxon>Pezizomycotina</taxon>
        <taxon>Dothideomycetes</taxon>
        <taxon>Pleosporomycetidae</taxon>
        <taxon>Mytilinidiales</taxon>
        <taxon>Mytilinidiaceae</taxon>
        <taxon>Mytilinidion</taxon>
    </lineage>
</organism>
<dbReference type="GeneID" id="54469685"/>
<dbReference type="Proteomes" id="UP000504636">
    <property type="component" value="Unplaced"/>
</dbReference>
<protein>
    <submittedName>
        <fullName evidence="2 4">Uncharacterized protein</fullName>
    </submittedName>
</protein>
<reference evidence="2 4" key="1">
    <citation type="journal article" date="2020" name="Stud. Mycol.">
        <title>101 Dothideomycetes genomes: a test case for predicting lifestyles and emergence of pathogens.</title>
        <authorList>
            <person name="Haridas S."/>
            <person name="Albert R."/>
            <person name="Binder M."/>
            <person name="Bloem J."/>
            <person name="Labutti K."/>
            <person name="Salamov A."/>
            <person name="Andreopoulos B."/>
            <person name="Baker S."/>
            <person name="Barry K."/>
            <person name="Bills G."/>
            <person name="Bluhm B."/>
            <person name="Cannon C."/>
            <person name="Castanera R."/>
            <person name="Culley D."/>
            <person name="Daum C."/>
            <person name="Ezra D."/>
            <person name="Gonzalez J."/>
            <person name="Henrissat B."/>
            <person name="Kuo A."/>
            <person name="Liang C."/>
            <person name="Lipzen A."/>
            <person name="Lutzoni F."/>
            <person name="Magnuson J."/>
            <person name="Mondo S."/>
            <person name="Nolan M."/>
            <person name="Ohm R."/>
            <person name="Pangilinan J."/>
            <person name="Park H.-J."/>
            <person name="Ramirez L."/>
            <person name="Alfaro M."/>
            <person name="Sun H."/>
            <person name="Tritt A."/>
            <person name="Yoshinaga Y."/>
            <person name="Zwiers L.-H."/>
            <person name="Turgeon B."/>
            <person name="Goodwin S."/>
            <person name="Spatafora J."/>
            <person name="Crous P."/>
            <person name="Grigoriev I."/>
        </authorList>
    </citation>
    <scope>NUCLEOTIDE SEQUENCE</scope>
    <source>
        <strain evidence="2 4">CBS 304.34</strain>
    </source>
</reference>
<sequence length="102" mass="11273">MKRRRQQGSKDGKSERRSRERRLATNERVKREKATRRQVFGERVVVGGMRLETLMAEAEGAASGFKGHATRQGLGDARTAAAATVLPGPWVVFAGALRPKQQ</sequence>
<dbReference type="AlphaFoldDB" id="A0A6A6YGN1"/>
<evidence type="ECO:0000256" key="1">
    <source>
        <dbReference type="SAM" id="MobiDB-lite"/>
    </source>
</evidence>
<dbReference type="RefSeq" id="XP_033574702.1">
    <property type="nucleotide sequence ID" value="XM_033728792.1"/>
</dbReference>
<evidence type="ECO:0000313" key="2">
    <source>
        <dbReference type="EMBL" id="KAF2807738.1"/>
    </source>
</evidence>
<gene>
    <name evidence="2 4" type="ORF">BDZ99DRAFT_64790</name>
</gene>
<feature type="compositionally biased region" description="Basic and acidic residues" evidence="1">
    <location>
        <begin position="8"/>
        <end position="32"/>
    </location>
</feature>
<reference evidence="4" key="2">
    <citation type="submission" date="2020-04" db="EMBL/GenBank/DDBJ databases">
        <authorList>
            <consortium name="NCBI Genome Project"/>
        </authorList>
    </citation>
    <scope>NUCLEOTIDE SEQUENCE</scope>
    <source>
        <strain evidence="4">CBS 304.34</strain>
    </source>
</reference>
<reference evidence="4" key="3">
    <citation type="submission" date="2025-04" db="UniProtKB">
        <authorList>
            <consortium name="RefSeq"/>
        </authorList>
    </citation>
    <scope>IDENTIFICATION</scope>
    <source>
        <strain evidence="4">CBS 304.34</strain>
    </source>
</reference>
<proteinExistence type="predicted"/>
<keyword evidence="3" id="KW-1185">Reference proteome</keyword>